<feature type="region of interest" description="Disordered" evidence="1">
    <location>
        <begin position="130"/>
        <end position="151"/>
    </location>
</feature>
<proteinExistence type="predicted"/>
<sequence length="151" mass="17688">MKLHPNQDKKVFPVTRVIFKKKPVPVSELKDGYIRIKFLEWPVRNYKSWPENTRYFVKTAILSFTLIAIIYYPGLYILSQVTKNQVLSQAPAGTDFKSVHKHRKFKRNMIKDGLQLETASDSFFEKVQERNNPSFVKRPSEKKGPKDSEIL</sequence>
<keyword evidence="2" id="KW-1133">Transmembrane helix</keyword>
<gene>
    <name evidence="3" type="ORF">ECRASSUSDP1_LOCUS24738</name>
</gene>
<keyword evidence="4" id="KW-1185">Reference proteome</keyword>
<reference evidence="3" key="1">
    <citation type="submission" date="2023-07" db="EMBL/GenBank/DDBJ databases">
        <authorList>
            <consortium name="AG Swart"/>
            <person name="Singh M."/>
            <person name="Singh A."/>
            <person name="Seah K."/>
            <person name="Emmerich C."/>
        </authorList>
    </citation>
    <scope>NUCLEOTIDE SEQUENCE</scope>
    <source>
        <strain evidence="3">DP1</strain>
    </source>
</reference>
<dbReference type="EMBL" id="CAMPGE010025491">
    <property type="protein sequence ID" value="CAI2383243.1"/>
    <property type="molecule type" value="Genomic_DNA"/>
</dbReference>
<evidence type="ECO:0000256" key="2">
    <source>
        <dbReference type="SAM" id="Phobius"/>
    </source>
</evidence>
<feature type="transmembrane region" description="Helical" evidence="2">
    <location>
        <begin position="55"/>
        <end position="78"/>
    </location>
</feature>
<name>A0AAD2D8F1_EUPCR</name>
<evidence type="ECO:0000256" key="1">
    <source>
        <dbReference type="SAM" id="MobiDB-lite"/>
    </source>
</evidence>
<keyword evidence="2" id="KW-0472">Membrane</keyword>
<evidence type="ECO:0000313" key="3">
    <source>
        <dbReference type="EMBL" id="CAI2383243.1"/>
    </source>
</evidence>
<organism evidence="3 4">
    <name type="scientific">Euplotes crassus</name>
    <dbReference type="NCBI Taxonomy" id="5936"/>
    <lineage>
        <taxon>Eukaryota</taxon>
        <taxon>Sar</taxon>
        <taxon>Alveolata</taxon>
        <taxon>Ciliophora</taxon>
        <taxon>Intramacronucleata</taxon>
        <taxon>Spirotrichea</taxon>
        <taxon>Hypotrichia</taxon>
        <taxon>Euplotida</taxon>
        <taxon>Euplotidae</taxon>
        <taxon>Moneuplotes</taxon>
    </lineage>
</organism>
<evidence type="ECO:0000313" key="4">
    <source>
        <dbReference type="Proteomes" id="UP001295684"/>
    </source>
</evidence>
<dbReference type="Proteomes" id="UP001295684">
    <property type="component" value="Unassembled WGS sequence"/>
</dbReference>
<accession>A0AAD2D8F1</accession>
<keyword evidence="2" id="KW-0812">Transmembrane</keyword>
<feature type="compositionally biased region" description="Basic and acidic residues" evidence="1">
    <location>
        <begin position="138"/>
        <end position="151"/>
    </location>
</feature>
<protein>
    <submittedName>
        <fullName evidence="3">Uncharacterized protein</fullName>
    </submittedName>
</protein>
<dbReference type="AlphaFoldDB" id="A0AAD2D8F1"/>
<comment type="caution">
    <text evidence="3">The sequence shown here is derived from an EMBL/GenBank/DDBJ whole genome shotgun (WGS) entry which is preliminary data.</text>
</comment>